<evidence type="ECO:0000313" key="1">
    <source>
        <dbReference type="EMBL" id="KAF4625767.1"/>
    </source>
</evidence>
<dbReference type="AlphaFoldDB" id="A0A8H4VXE2"/>
<name>A0A8H4VXE2_9HELO</name>
<dbReference type="Proteomes" id="UP000566819">
    <property type="component" value="Unassembled WGS sequence"/>
</dbReference>
<gene>
    <name evidence="1" type="ORF">G7Y89_g12398</name>
</gene>
<dbReference type="InterPro" id="IPR021889">
    <property type="entry name" value="DUF3500"/>
</dbReference>
<keyword evidence="2" id="KW-1185">Reference proteome</keyword>
<reference evidence="1 2" key="1">
    <citation type="submission" date="2020-03" db="EMBL/GenBank/DDBJ databases">
        <title>Draft Genome Sequence of Cudoniella acicularis.</title>
        <authorList>
            <person name="Buettner E."/>
            <person name="Kellner H."/>
        </authorList>
    </citation>
    <scope>NUCLEOTIDE SEQUENCE [LARGE SCALE GENOMIC DNA]</scope>
    <source>
        <strain evidence="1 2">DSM 108380</strain>
    </source>
</reference>
<dbReference type="OrthoDB" id="4539697at2759"/>
<dbReference type="PANTHER" id="PTHR37489">
    <property type="entry name" value="DUF3500 DOMAIN-CONTAINING PROTEIN"/>
    <property type="match status" value="1"/>
</dbReference>
<sequence length="402" mass="45587">MATFRKWLDLSSPQAQRAAGQTAVSYTDEVFRVVPLVVEINKKWDGLWKEPFKGVTNDGRVIPNLYPVEDDGIPIQDIVNAGNAVISTLSDAQKKEVLRPLNAPERQAWSNPELYVHRFGVRLDEAAEDTRLAVLQLMKATLSPEGFEKALSAMRINGFLGELVGAPKVMNLYSYNFLQFAEPSTIKPWGWMLYGHHLCLSVFLHKSQIMVTPTFTGAEPNMVDSGPWKGVQILTEEEELGLEFMQRLPTHLQQKAQIYKQMHDPKMPESRWNPADQRHICGAFQDNRVVPYEGVRLAELDKPFTDLLLKIVSQFLLYLPHKALENRLAQILEHAGETYFCWIGGFGNDDAFYYRIQSPVVVCEFDHHSGVFLSNEEPAKFHVHTIVRSPNGGDYGYALLSQ</sequence>
<evidence type="ECO:0008006" key="3">
    <source>
        <dbReference type="Google" id="ProtNLM"/>
    </source>
</evidence>
<proteinExistence type="predicted"/>
<dbReference type="Pfam" id="PF12006">
    <property type="entry name" value="DUF3500"/>
    <property type="match status" value="1"/>
</dbReference>
<evidence type="ECO:0000313" key="2">
    <source>
        <dbReference type="Proteomes" id="UP000566819"/>
    </source>
</evidence>
<comment type="caution">
    <text evidence="1">The sequence shown here is derived from an EMBL/GenBank/DDBJ whole genome shotgun (WGS) entry which is preliminary data.</text>
</comment>
<accession>A0A8H4VXE2</accession>
<organism evidence="1 2">
    <name type="scientific">Cudoniella acicularis</name>
    <dbReference type="NCBI Taxonomy" id="354080"/>
    <lineage>
        <taxon>Eukaryota</taxon>
        <taxon>Fungi</taxon>
        <taxon>Dikarya</taxon>
        <taxon>Ascomycota</taxon>
        <taxon>Pezizomycotina</taxon>
        <taxon>Leotiomycetes</taxon>
        <taxon>Helotiales</taxon>
        <taxon>Tricladiaceae</taxon>
        <taxon>Cudoniella</taxon>
    </lineage>
</organism>
<protein>
    <recommendedName>
        <fullName evidence="3">DUF3500 domain-containing protein</fullName>
    </recommendedName>
</protein>
<dbReference type="PANTHER" id="PTHR37489:SF1">
    <property type="entry name" value="DUF3500 DOMAIN-CONTAINING PROTEIN"/>
    <property type="match status" value="1"/>
</dbReference>
<dbReference type="EMBL" id="JAAMPI010001299">
    <property type="protein sequence ID" value="KAF4625767.1"/>
    <property type="molecule type" value="Genomic_DNA"/>
</dbReference>